<evidence type="ECO:0000256" key="1">
    <source>
        <dbReference type="ARBA" id="ARBA00009677"/>
    </source>
</evidence>
<evidence type="ECO:0000259" key="2">
    <source>
        <dbReference type="Pfam" id="PF06429"/>
    </source>
</evidence>
<dbReference type="InterPro" id="IPR010930">
    <property type="entry name" value="Flg_bb/hook_C_dom"/>
</dbReference>
<evidence type="ECO:0000313" key="4">
    <source>
        <dbReference type="Proteomes" id="UP001156870"/>
    </source>
</evidence>
<feature type="domain" description="Flagellar basal-body/hook protein C-terminal" evidence="2">
    <location>
        <begin position="53"/>
        <end position="85"/>
    </location>
</feature>
<gene>
    <name evidence="3" type="ORF">GCM10007877_07850</name>
</gene>
<dbReference type="EMBL" id="BSPD01000021">
    <property type="protein sequence ID" value="GLS25071.1"/>
    <property type="molecule type" value="Genomic_DNA"/>
</dbReference>
<dbReference type="AlphaFoldDB" id="A0AA37WMG5"/>
<comment type="caution">
    <text evidence="3">The sequence shown here is derived from an EMBL/GenBank/DDBJ whole genome shotgun (WGS) entry which is preliminary data.</text>
</comment>
<comment type="similarity">
    <text evidence="1">Belongs to the flagella basal body rod proteins family.</text>
</comment>
<organism evidence="3 4">
    <name type="scientific">Marinibactrum halimedae</name>
    <dbReference type="NCBI Taxonomy" id="1444977"/>
    <lineage>
        <taxon>Bacteria</taxon>
        <taxon>Pseudomonadati</taxon>
        <taxon>Pseudomonadota</taxon>
        <taxon>Gammaproteobacteria</taxon>
        <taxon>Cellvibrionales</taxon>
        <taxon>Cellvibrionaceae</taxon>
        <taxon>Marinibactrum</taxon>
    </lineage>
</organism>
<keyword evidence="4" id="KW-1185">Reference proteome</keyword>
<name>A0AA37WMG5_9GAMM</name>
<dbReference type="Proteomes" id="UP001156870">
    <property type="component" value="Unassembled WGS sequence"/>
</dbReference>
<accession>A0AA37WMG5</accession>
<proteinExistence type="inferred from homology"/>
<protein>
    <recommendedName>
        <fullName evidence="2">Flagellar basal-body/hook protein C-terminal domain-containing protein</fullName>
    </recommendedName>
</protein>
<sequence>MNVTGNGANSLSGSGLLQQGVQGVSRSGQALQSTANDIARAGTTEPLTIAGTAESVVTMITQQQIFDASAEVISVADENLGTLIDATA</sequence>
<evidence type="ECO:0000313" key="3">
    <source>
        <dbReference type="EMBL" id="GLS25071.1"/>
    </source>
</evidence>
<dbReference type="RefSeq" id="WP_232592724.1">
    <property type="nucleotide sequence ID" value="NZ_BSPD01000021.1"/>
</dbReference>
<dbReference type="Pfam" id="PF06429">
    <property type="entry name" value="Flg_bbr_C"/>
    <property type="match status" value="1"/>
</dbReference>
<reference evidence="3 4" key="1">
    <citation type="journal article" date="2014" name="Int. J. Syst. Evol. Microbiol.">
        <title>Complete genome sequence of Corynebacterium casei LMG S-19264T (=DSM 44701T), isolated from a smear-ripened cheese.</title>
        <authorList>
            <consortium name="US DOE Joint Genome Institute (JGI-PGF)"/>
            <person name="Walter F."/>
            <person name="Albersmeier A."/>
            <person name="Kalinowski J."/>
            <person name="Ruckert C."/>
        </authorList>
    </citation>
    <scope>NUCLEOTIDE SEQUENCE [LARGE SCALE GENOMIC DNA]</scope>
    <source>
        <strain evidence="3 4">NBRC 110095</strain>
    </source>
</reference>